<evidence type="ECO:0000313" key="12">
    <source>
        <dbReference type="Proteomes" id="UP000613743"/>
    </source>
</evidence>
<comment type="caution">
    <text evidence="11">The sequence shown here is derived from an EMBL/GenBank/DDBJ whole genome shotgun (WGS) entry which is preliminary data.</text>
</comment>
<proteinExistence type="predicted"/>
<dbReference type="PIRSF" id="PIRSF037314">
    <property type="entry name" value="STHK_MctS"/>
    <property type="match status" value="1"/>
</dbReference>
<dbReference type="Pfam" id="PF07730">
    <property type="entry name" value="HisKA_3"/>
    <property type="match status" value="1"/>
</dbReference>
<dbReference type="CDD" id="cd16917">
    <property type="entry name" value="HATPase_UhpB-NarQ-NarX-like"/>
    <property type="match status" value="1"/>
</dbReference>
<name>A0A917JK65_9GAMM</name>
<evidence type="ECO:0000259" key="10">
    <source>
        <dbReference type="PROSITE" id="PS50109"/>
    </source>
</evidence>
<comment type="subcellular location">
    <subcellularLocation>
        <location evidence="1">Cell membrane</location>
        <topology evidence="1">Multi-pass membrane protein</topology>
    </subcellularLocation>
</comment>
<evidence type="ECO:0000256" key="2">
    <source>
        <dbReference type="ARBA" id="ARBA00022475"/>
    </source>
</evidence>
<dbReference type="SMART" id="SM01049">
    <property type="entry name" value="Cache_2"/>
    <property type="match status" value="1"/>
</dbReference>
<dbReference type="Pfam" id="PF02518">
    <property type="entry name" value="HATPase_c"/>
    <property type="match status" value="1"/>
</dbReference>
<evidence type="ECO:0000256" key="5">
    <source>
        <dbReference type="ARBA" id="ARBA00022777"/>
    </source>
</evidence>
<dbReference type="PANTHER" id="PTHR24421">
    <property type="entry name" value="NITRATE/NITRITE SENSOR PROTEIN NARX-RELATED"/>
    <property type="match status" value="1"/>
</dbReference>
<dbReference type="InterPro" id="IPR033480">
    <property type="entry name" value="sCache_2"/>
</dbReference>
<keyword evidence="3" id="KW-0808">Transferase</keyword>
<dbReference type="Gene3D" id="3.30.450.20">
    <property type="entry name" value="PAS domain"/>
    <property type="match status" value="1"/>
</dbReference>
<dbReference type="GO" id="GO:0046983">
    <property type="term" value="F:protein dimerization activity"/>
    <property type="evidence" value="ECO:0007669"/>
    <property type="project" value="InterPro"/>
</dbReference>
<dbReference type="AlphaFoldDB" id="A0A917JK65"/>
<dbReference type="RefSeq" id="WP_188916959.1">
    <property type="nucleotide sequence ID" value="NZ_BMPZ01000001.1"/>
</dbReference>
<keyword evidence="12" id="KW-1185">Reference proteome</keyword>
<keyword evidence="6 9" id="KW-1133">Transmembrane helix</keyword>
<dbReference type="InterPro" id="IPR011712">
    <property type="entry name" value="Sig_transdc_His_kin_sub3_dim/P"/>
</dbReference>
<evidence type="ECO:0000313" key="11">
    <source>
        <dbReference type="EMBL" id="GGI68389.1"/>
    </source>
</evidence>
<evidence type="ECO:0000256" key="8">
    <source>
        <dbReference type="ARBA" id="ARBA00023136"/>
    </source>
</evidence>
<keyword evidence="4 9" id="KW-0812">Transmembrane</keyword>
<evidence type="ECO:0000256" key="7">
    <source>
        <dbReference type="ARBA" id="ARBA00023012"/>
    </source>
</evidence>
<feature type="transmembrane region" description="Helical" evidence="9">
    <location>
        <begin position="7"/>
        <end position="26"/>
    </location>
</feature>
<dbReference type="PROSITE" id="PS50109">
    <property type="entry name" value="HIS_KIN"/>
    <property type="match status" value="1"/>
</dbReference>
<keyword evidence="7" id="KW-0902">Two-component regulatory system</keyword>
<dbReference type="PANTHER" id="PTHR24421:SF59">
    <property type="entry name" value="OXYGEN SENSOR HISTIDINE KINASE NREB"/>
    <property type="match status" value="1"/>
</dbReference>
<reference evidence="11" key="2">
    <citation type="submission" date="2020-09" db="EMBL/GenBank/DDBJ databases">
        <authorList>
            <person name="Sun Q."/>
            <person name="Ohkuma M."/>
        </authorList>
    </citation>
    <scope>NUCLEOTIDE SEQUENCE</scope>
    <source>
        <strain evidence="11">JCM 30804</strain>
    </source>
</reference>
<protein>
    <submittedName>
        <fullName evidence="11">Histidine kinase</fullName>
    </submittedName>
</protein>
<feature type="transmembrane region" description="Helical" evidence="9">
    <location>
        <begin position="204"/>
        <end position="224"/>
    </location>
</feature>
<evidence type="ECO:0000256" key="6">
    <source>
        <dbReference type="ARBA" id="ARBA00022989"/>
    </source>
</evidence>
<accession>A0A917JK65</accession>
<reference evidence="11" key="1">
    <citation type="journal article" date="2014" name="Int. J. Syst. Evol. Microbiol.">
        <title>Complete genome sequence of Corynebacterium casei LMG S-19264T (=DSM 44701T), isolated from a smear-ripened cheese.</title>
        <authorList>
            <consortium name="US DOE Joint Genome Institute (JGI-PGF)"/>
            <person name="Walter F."/>
            <person name="Albersmeier A."/>
            <person name="Kalinowski J."/>
            <person name="Ruckert C."/>
        </authorList>
    </citation>
    <scope>NUCLEOTIDE SEQUENCE</scope>
    <source>
        <strain evidence="11">JCM 30804</strain>
    </source>
</reference>
<keyword evidence="8 9" id="KW-0472">Membrane</keyword>
<dbReference type="GO" id="GO:0005886">
    <property type="term" value="C:plasma membrane"/>
    <property type="evidence" value="ECO:0007669"/>
    <property type="project" value="UniProtKB-SubCell"/>
</dbReference>
<evidence type="ECO:0000256" key="3">
    <source>
        <dbReference type="ARBA" id="ARBA00022679"/>
    </source>
</evidence>
<dbReference type="InterPro" id="IPR005467">
    <property type="entry name" value="His_kinase_dom"/>
</dbReference>
<evidence type="ECO:0000256" key="9">
    <source>
        <dbReference type="SAM" id="Phobius"/>
    </source>
</evidence>
<dbReference type="EMBL" id="BMPZ01000001">
    <property type="protein sequence ID" value="GGI68389.1"/>
    <property type="molecule type" value="Genomic_DNA"/>
</dbReference>
<dbReference type="Proteomes" id="UP000613743">
    <property type="component" value="Unassembled WGS sequence"/>
</dbReference>
<dbReference type="InterPro" id="IPR050482">
    <property type="entry name" value="Sensor_HK_TwoCompSys"/>
</dbReference>
<dbReference type="SUPFAM" id="SSF55874">
    <property type="entry name" value="ATPase domain of HSP90 chaperone/DNA topoisomerase II/histidine kinase"/>
    <property type="match status" value="1"/>
</dbReference>
<dbReference type="SMART" id="SM00387">
    <property type="entry name" value="HATPase_c"/>
    <property type="match status" value="1"/>
</dbReference>
<dbReference type="GO" id="GO:0000155">
    <property type="term" value="F:phosphorelay sensor kinase activity"/>
    <property type="evidence" value="ECO:0007669"/>
    <property type="project" value="InterPro"/>
</dbReference>
<dbReference type="Gene3D" id="1.20.5.1930">
    <property type="match status" value="1"/>
</dbReference>
<dbReference type="InterPro" id="IPR017171">
    <property type="entry name" value="Sig_transdc_His_kinase_MctS"/>
</dbReference>
<organism evidence="11 12">
    <name type="scientific">Shewanella gelidii</name>
    <dbReference type="NCBI Taxonomy" id="1642821"/>
    <lineage>
        <taxon>Bacteria</taxon>
        <taxon>Pseudomonadati</taxon>
        <taxon>Pseudomonadota</taxon>
        <taxon>Gammaproteobacteria</taxon>
        <taxon>Alteromonadales</taxon>
        <taxon>Shewanellaceae</taxon>
        <taxon>Shewanella</taxon>
    </lineage>
</organism>
<evidence type="ECO:0000256" key="4">
    <source>
        <dbReference type="ARBA" id="ARBA00022692"/>
    </source>
</evidence>
<dbReference type="Pfam" id="PF17200">
    <property type="entry name" value="sCache_2"/>
    <property type="match status" value="1"/>
</dbReference>
<keyword evidence="5 11" id="KW-0418">Kinase</keyword>
<dbReference type="Gene3D" id="3.30.565.10">
    <property type="entry name" value="Histidine kinase-like ATPase, C-terminal domain"/>
    <property type="match status" value="1"/>
</dbReference>
<feature type="domain" description="Histidine kinase" evidence="10">
    <location>
        <begin position="253"/>
        <end position="452"/>
    </location>
</feature>
<evidence type="ECO:0000256" key="1">
    <source>
        <dbReference type="ARBA" id="ARBA00004651"/>
    </source>
</evidence>
<dbReference type="InterPro" id="IPR036890">
    <property type="entry name" value="HATPase_C_sf"/>
</dbReference>
<keyword evidence="2" id="KW-1003">Cell membrane</keyword>
<sequence>MNINHKLHIITIVPVIIALTAVLYVTQMQYQALSEQALDVFRESVVKHRKEELTNYVSIANGAIKHVIEDEQLPTHIAKERVKKMLYEMRFGEDGYFFSYHYDGTALVLPGQEWRVGENWIELKDKHGVMVIRDLIQAAQSGGGYLNYIFNQPSKGEVAKKLAYAEQVGPWQWMFGTGVYIDDIDEQTAKLNESFADHISRTSMTTLFIGILSVTGVFVAGLYIRVGERKLANSQLRELNQRIFRTQEEECKRVSRELHDGISQTVAATRFALETAQLKLEVGHDASSELDKAINLTQQTVRDIRSISHELHPGILEDYGLGAALNELGNEFSQRTGIEVKLDRLSVRKILSAEISSALYRIAQESLTNIERHSGAKKVNISLSLSSGSLTLEIHDDGHGFDYESYEHSAKPSEGIGLRNMKERLHFYNGQISINSSRTHGTSIIARIPKNQLKYYGDE</sequence>
<dbReference type="InterPro" id="IPR003594">
    <property type="entry name" value="HATPase_dom"/>
</dbReference>
<gene>
    <name evidence="11" type="ORF">GCM10009332_01930</name>
</gene>